<comment type="caution">
    <text evidence="2">The sequence shown here is derived from an EMBL/GenBank/DDBJ whole genome shotgun (WGS) entry which is preliminary data.</text>
</comment>
<dbReference type="AlphaFoldDB" id="A0A444LLF2"/>
<evidence type="ECO:0000313" key="3">
    <source>
        <dbReference type="Proteomes" id="UP000287687"/>
    </source>
</evidence>
<reference evidence="2 3" key="1">
    <citation type="submission" date="2019-01" db="EMBL/GenBank/DDBJ databases">
        <title>The draft genome of Rhizobium sp. 24NR.</title>
        <authorList>
            <person name="Liu L."/>
            <person name="Liang L."/>
            <person name="Shi S."/>
            <person name="Xu L."/>
            <person name="Wang X."/>
            <person name="Li L."/>
            <person name="Zhang X."/>
        </authorList>
    </citation>
    <scope>NUCLEOTIDE SEQUENCE [LARGE SCALE GENOMIC DNA]</scope>
    <source>
        <strain evidence="2 3">24NR</strain>
    </source>
</reference>
<accession>A0A444LLF2</accession>
<organism evidence="2 3">
    <name type="scientific">Neorhizobium lilium</name>
    <dbReference type="NCBI Taxonomy" id="2503024"/>
    <lineage>
        <taxon>Bacteria</taxon>
        <taxon>Pseudomonadati</taxon>
        <taxon>Pseudomonadota</taxon>
        <taxon>Alphaproteobacteria</taxon>
        <taxon>Hyphomicrobiales</taxon>
        <taxon>Rhizobiaceae</taxon>
        <taxon>Rhizobium/Agrobacterium group</taxon>
        <taxon>Neorhizobium</taxon>
    </lineage>
</organism>
<feature type="domain" description="SnoaL-like" evidence="1">
    <location>
        <begin position="10"/>
        <end position="119"/>
    </location>
</feature>
<protein>
    <submittedName>
        <fullName evidence="2">Nuclear transport factor 2 family protein</fullName>
    </submittedName>
</protein>
<evidence type="ECO:0000259" key="1">
    <source>
        <dbReference type="Pfam" id="PF12680"/>
    </source>
</evidence>
<dbReference type="InterPro" id="IPR037401">
    <property type="entry name" value="SnoaL-like"/>
</dbReference>
<sequence>MSNDHIQLIKQLYDRFNARDIDGVLNALADDVAWANGMDGGHEYGREAVRDYWTRQWAVVSPHVEPVAFTTTQDGIVAVEVIQSVFDLDGQPLQGQQTHDLKDKTVMHIFRMEGDKIVRFDISDAA</sequence>
<dbReference type="OrthoDB" id="1353852at2"/>
<name>A0A444LLF2_9HYPH</name>
<gene>
    <name evidence="2" type="ORF">EPK99_02220</name>
</gene>
<dbReference type="Gene3D" id="3.10.450.50">
    <property type="match status" value="1"/>
</dbReference>
<dbReference type="SUPFAM" id="SSF54427">
    <property type="entry name" value="NTF2-like"/>
    <property type="match status" value="1"/>
</dbReference>
<keyword evidence="3" id="KW-1185">Reference proteome</keyword>
<dbReference type="Pfam" id="PF12680">
    <property type="entry name" value="SnoaL_2"/>
    <property type="match status" value="1"/>
</dbReference>
<proteinExistence type="predicted"/>
<evidence type="ECO:0000313" key="2">
    <source>
        <dbReference type="EMBL" id="RWX81167.1"/>
    </source>
</evidence>
<dbReference type="EMBL" id="SBIP01000001">
    <property type="protein sequence ID" value="RWX81167.1"/>
    <property type="molecule type" value="Genomic_DNA"/>
</dbReference>
<dbReference type="InterPro" id="IPR032710">
    <property type="entry name" value="NTF2-like_dom_sf"/>
</dbReference>
<dbReference type="RefSeq" id="WP_128440993.1">
    <property type="nucleotide sequence ID" value="NZ_SBIP01000001.1"/>
</dbReference>
<dbReference type="Proteomes" id="UP000287687">
    <property type="component" value="Unassembled WGS sequence"/>
</dbReference>